<gene>
    <name evidence="7" type="ORF">K489DRAFT_291871</name>
</gene>
<dbReference type="InterPro" id="IPR002347">
    <property type="entry name" value="SDR_fam"/>
</dbReference>
<dbReference type="GeneID" id="54358002"/>
<evidence type="ECO:0000256" key="5">
    <source>
        <dbReference type="RuleBase" id="RU000363"/>
    </source>
</evidence>
<evidence type="ECO:0000256" key="1">
    <source>
        <dbReference type="ARBA" id="ARBA00004240"/>
    </source>
</evidence>
<dbReference type="RefSeq" id="XP_033461771.1">
    <property type="nucleotide sequence ID" value="XM_033600202.1"/>
</dbReference>
<reference evidence="7" key="3">
    <citation type="submission" date="2025-08" db="UniProtKB">
        <authorList>
            <consortium name="RefSeq"/>
        </authorList>
    </citation>
    <scope>IDENTIFICATION</scope>
    <source>
        <strain evidence="7">CBS 342.82</strain>
    </source>
</reference>
<dbReference type="InterPro" id="IPR036291">
    <property type="entry name" value="NAD(P)-bd_dom_sf"/>
</dbReference>
<keyword evidence="6" id="KW-1185">Reference proteome</keyword>
<dbReference type="PRINTS" id="PR00080">
    <property type="entry name" value="SDRFAMILY"/>
</dbReference>
<name>A0A6J3M9M7_9PEZI</name>
<dbReference type="OrthoDB" id="47007at2759"/>
<dbReference type="PANTHER" id="PTHR43899">
    <property type="entry name" value="RH59310P"/>
    <property type="match status" value="1"/>
</dbReference>
<feature type="non-terminal residue" evidence="7">
    <location>
        <position position="1"/>
    </location>
</feature>
<proteinExistence type="inferred from homology"/>
<dbReference type="AlphaFoldDB" id="A0A6J3M9M7"/>
<reference evidence="7" key="1">
    <citation type="submission" date="2020-01" db="EMBL/GenBank/DDBJ databases">
        <authorList>
            <consortium name="DOE Joint Genome Institute"/>
            <person name="Haridas S."/>
            <person name="Albert R."/>
            <person name="Binder M."/>
            <person name="Bloem J."/>
            <person name="Labutti K."/>
            <person name="Salamov A."/>
            <person name="Andreopoulos B."/>
            <person name="Baker S.E."/>
            <person name="Barry K."/>
            <person name="Bills G."/>
            <person name="Bluhm B.H."/>
            <person name="Cannon C."/>
            <person name="Castanera R."/>
            <person name="Culley D.E."/>
            <person name="Daum C."/>
            <person name="Ezra D."/>
            <person name="Gonzalez J.B."/>
            <person name="Henrissat B."/>
            <person name="Kuo A."/>
            <person name="Liang C."/>
            <person name="Lipzen A."/>
            <person name="Lutzoni F."/>
            <person name="Magnuson J."/>
            <person name="Mondo S."/>
            <person name="Nolan M."/>
            <person name="Ohm R."/>
            <person name="Pangilinan J."/>
            <person name="Park H.-J."/>
            <person name="Ramirez L."/>
            <person name="Alfaro M."/>
            <person name="Sun H."/>
            <person name="Tritt A."/>
            <person name="Yoshinaga Y."/>
            <person name="Zwiers L.-H."/>
            <person name="Turgeon B.G."/>
            <person name="Goodwin S.B."/>
            <person name="Spatafora J.W."/>
            <person name="Crous P.W."/>
            <person name="Grigoriev I.V."/>
        </authorList>
    </citation>
    <scope>NUCLEOTIDE SEQUENCE</scope>
    <source>
        <strain evidence="7">CBS 342.82</strain>
    </source>
</reference>
<dbReference type="PANTHER" id="PTHR43899:SF13">
    <property type="entry name" value="RH59310P"/>
    <property type="match status" value="1"/>
</dbReference>
<protein>
    <submittedName>
        <fullName evidence="7">Short chain dehydrogenase/reductase</fullName>
    </submittedName>
</protein>
<dbReference type="Pfam" id="PF00106">
    <property type="entry name" value="adh_short"/>
    <property type="match status" value="1"/>
</dbReference>
<comment type="subcellular location">
    <subcellularLocation>
        <location evidence="1">Endoplasmic reticulum</location>
    </subcellularLocation>
</comment>
<dbReference type="PROSITE" id="PS00061">
    <property type="entry name" value="ADH_SHORT"/>
    <property type="match status" value="1"/>
</dbReference>
<keyword evidence="4" id="KW-0560">Oxidoreductase</keyword>
<dbReference type="GO" id="GO:0016491">
    <property type="term" value="F:oxidoreductase activity"/>
    <property type="evidence" value="ECO:0007669"/>
    <property type="project" value="UniProtKB-KW"/>
</dbReference>
<sequence>GTVSVTLAVYRAIGFLWTFIRPSNLQIYCHAEKGSWALVTGATDGIGRGFAEALLSRGFNVLLHGRNPEKLARVKTELSEDFPSRQIATVVADANGPASGADAHDAYTHIASTCASLPNDGRLTVLVNNVGGLPSAPNGSGFYRPGELPHDFIDGVINMNARFTTHLTRALLPLLKANGPALVLNCGSMVSRSAPPFLSTYVATKAYIEGLTRGLQADLAAEAILFPSKEKSSPASGGGGKRIEVLGFWIGNVLSGNNKVNVPFFTLTSRQCAEGCLARVGCGVPMTFPSWRVWAMLSLTEMMPTRTREKLVATQMGERMKGDKKAE</sequence>
<evidence type="ECO:0000313" key="7">
    <source>
        <dbReference type="RefSeq" id="XP_033461771.1"/>
    </source>
</evidence>
<organism evidence="7">
    <name type="scientific">Dissoconium aciculare CBS 342.82</name>
    <dbReference type="NCBI Taxonomy" id="1314786"/>
    <lineage>
        <taxon>Eukaryota</taxon>
        <taxon>Fungi</taxon>
        <taxon>Dikarya</taxon>
        <taxon>Ascomycota</taxon>
        <taxon>Pezizomycotina</taxon>
        <taxon>Dothideomycetes</taxon>
        <taxon>Dothideomycetidae</taxon>
        <taxon>Mycosphaerellales</taxon>
        <taxon>Dissoconiaceae</taxon>
        <taxon>Dissoconium</taxon>
    </lineage>
</organism>
<dbReference type="Gene3D" id="3.40.50.720">
    <property type="entry name" value="NAD(P)-binding Rossmann-like Domain"/>
    <property type="match status" value="1"/>
</dbReference>
<accession>A0A6J3M9M7</accession>
<dbReference type="SUPFAM" id="SSF51735">
    <property type="entry name" value="NAD(P)-binding Rossmann-fold domains"/>
    <property type="match status" value="1"/>
</dbReference>
<reference evidence="7" key="2">
    <citation type="submission" date="2020-04" db="EMBL/GenBank/DDBJ databases">
        <authorList>
            <consortium name="NCBI Genome Project"/>
        </authorList>
    </citation>
    <scope>NUCLEOTIDE SEQUENCE</scope>
    <source>
        <strain evidence="7">CBS 342.82</strain>
    </source>
</reference>
<evidence type="ECO:0000313" key="6">
    <source>
        <dbReference type="Proteomes" id="UP000504637"/>
    </source>
</evidence>
<dbReference type="GO" id="GO:0005783">
    <property type="term" value="C:endoplasmic reticulum"/>
    <property type="evidence" value="ECO:0007669"/>
    <property type="project" value="UniProtKB-SubCell"/>
</dbReference>
<evidence type="ECO:0000256" key="2">
    <source>
        <dbReference type="ARBA" id="ARBA00006484"/>
    </source>
</evidence>
<comment type="similarity">
    <text evidence="2 5">Belongs to the short-chain dehydrogenases/reductases (SDR) family.</text>
</comment>
<evidence type="ECO:0000256" key="4">
    <source>
        <dbReference type="ARBA" id="ARBA00023002"/>
    </source>
</evidence>
<dbReference type="PRINTS" id="PR00081">
    <property type="entry name" value="GDHRDH"/>
</dbReference>
<evidence type="ECO:0000256" key="3">
    <source>
        <dbReference type="ARBA" id="ARBA00022857"/>
    </source>
</evidence>
<dbReference type="Proteomes" id="UP000504637">
    <property type="component" value="Unplaced"/>
</dbReference>
<keyword evidence="3" id="KW-0521">NADP</keyword>
<dbReference type="InterPro" id="IPR051019">
    <property type="entry name" value="VLCFA-Steroid_DH"/>
</dbReference>
<dbReference type="InterPro" id="IPR020904">
    <property type="entry name" value="Sc_DH/Rdtase_CS"/>
</dbReference>